<comment type="caution">
    <text evidence="2">The sequence shown here is derived from an EMBL/GenBank/DDBJ whole genome shotgun (WGS) entry which is preliminary data.</text>
</comment>
<evidence type="ECO:0000313" key="3">
    <source>
        <dbReference type="Proteomes" id="UP000031258"/>
    </source>
</evidence>
<evidence type="ECO:0000256" key="1">
    <source>
        <dbReference type="SAM" id="MobiDB-lite"/>
    </source>
</evidence>
<sequence length="1557" mass="180932">MKAADLSKDPSSLTQECSKIKKLHENDKNKAVKHFVGESQAEDQRNYNVWYSTNTILYLTHIEERKTEILKYIFSDITSVDNFKLEFTQLNILRNDLGKPAYFIAREPGVGQNHYIFGILNKNKLLIINPIGATRHTDFYDILLDITNTLQLEVYLSNTIIQKDKEGLISCGPICLELMRYIYSLPLEKVSECLLSDLGLEEKKGLQYRGIDISKTLLLPKTLRDLLSKDVEQYREGITTIRQQHFDILINHPRLKNLSIVDQNTLLEKCLEEDLEVLINILCLGDKEGNKISLEKLILSKRYKRLEEKKIEQKQKQITRNEALEKREILSLSGDSEEYFSGNEKEEESDYGSEREEEEASTASISSIPDEEVSDQLTTIQSQTAQRVADEDEKRILKDDKYIKGGPLEAKSISSTELQPLRRNYTENDVNLDALYDESMMVKVWDSYIEKKGLSYFCGKSTHGVQDGMVNSLFVNLWSMSLVRNAGILINKNNSSLYKAPGSEQYSISFCSSVDHISQDNKVGKYNAITDNMKLALEQIEEWNKDNSKEKIRKHIIQLPYHITPNHWCLGTLKLEFDEKGILINALVMIYNPAPAHGGTKVNKSAREGFEKISREVFDSNILTVINKDNYYSQQQNDSTSCGVISAENGKGIIDGNIAEKISQLYLAGAKTIRLQHLNEVNNEIFKLRQWENRAYTEKETILHNNYEEIKKYFLAVIEQVEEIKRNDLIIQMENSIKENSSLEAKLLEFIRNNDDIVEKFKKIILPTFQVSLFDVLFKIEGNELKLQVEMDNTLDNIIKEYIEGLRLQLPENSRINKQSDIEVGAKITERGVELLGKDIFETEISQKSLIRSSERHPPIQEISYRSFVRDNNGDKKKESKLISFIDNLFEREFERIINNYGENSSKHCKDILKKILKINTAYYSSTPIDFNLDKFNNHLQKSKILINSLLKKNIRNTKLSAKNELLSVIFLSLGLSAKLVNDYTSSINNPCIAELKIIFSKYYDLIKLSNYIINSEDNEHLFENTQVEGIENEILEEPEDFSKFSTHNPMYTTNAQGVTYMPEYKSPDFDLRHIYQHYNQIFEILNQLINIFGYEFISITSKIEDTENCLQDIKDAKFKCFVEWHLDYFYLGKLYSSLESIPTLSDKDFWDKKQEYYGTLHGTFSLGYQIINSKLSDRIKKALENNAFYRVFKEYSRQGFHHELLLQTAAFDEITEKVSHINIMPVTFDSRVMNHYLSRINIELLINLKKLEIELIPEGVRKLTNIINSFKQFNYIKSAPDSLTEQAGTQYNLLFDYHNSQKDKLEDNESYILLLRHLRTKIDEIYKRLPENLFETSEITLYLEFYLSCFYEVIQVLLDNLEQEAYLNEEYKDHLKIIYSAIEYYIENEYLVLYNYERLIDKLMSAFNSIEFVFRNNAPEKALDKVSEIDSFYHIKLQEYYPPFKKGLEWSIPNLAVLIGKNGIGKTRLLNYIANSYSTQLNINANHLQSIEQSFNSALSDVNKLEGMSTEEICLHITNSGAFPRIHMFPIIAFLYIEFRYPDKNSGCVAKNRNWR</sequence>
<dbReference type="RefSeq" id="WP_039456737.1">
    <property type="nucleotide sequence ID" value="NZ_JSWE01000112.1"/>
</dbReference>
<dbReference type="EMBL" id="JSWE01000112">
    <property type="protein sequence ID" value="KIE05189.1"/>
    <property type="molecule type" value="Genomic_DNA"/>
</dbReference>
<accession>A0A0C1QI67</accession>
<feature type="region of interest" description="Disordered" evidence="1">
    <location>
        <begin position="335"/>
        <end position="391"/>
    </location>
</feature>
<evidence type="ECO:0000313" key="2">
    <source>
        <dbReference type="EMBL" id="KIE05189.1"/>
    </source>
</evidence>
<feature type="compositionally biased region" description="Polar residues" evidence="1">
    <location>
        <begin position="375"/>
        <end position="386"/>
    </location>
</feature>
<proteinExistence type="predicted"/>
<protein>
    <submittedName>
        <fullName evidence="2">Uncharacterized protein</fullName>
    </submittedName>
</protein>
<gene>
    <name evidence="2" type="ORF">NF27_EL00010</name>
</gene>
<organism evidence="2 3">
    <name type="scientific">Candidatus Jidaibacter acanthamoebae</name>
    <dbReference type="NCBI Taxonomy" id="86105"/>
    <lineage>
        <taxon>Bacteria</taxon>
        <taxon>Pseudomonadati</taxon>
        <taxon>Pseudomonadota</taxon>
        <taxon>Alphaproteobacteria</taxon>
        <taxon>Rickettsiales</taxon>
        <taxon>Candidatus Midichloriaceae</taxon>
        <taxon>Candidatus Jidaibacter</taxon>
    </lineage>
</organism>
<keyword evidence="3" id="KW-1185">Reference proteome</keyword>
<feature type="compositionally biased region" description="Acidic residues" evidence="1">
    <location>
        <begin position="345"/>
        <end position="360"/>
    </location>
</feature>
<reference evidence="2 3" key="1">
    <citation type="submission" date="2014-11" db="EMBL/GenBank/DDBJ databases">
        <title>A Rickettsiales Symbiont of Amoebae With Ancient Features.</title>
        <authorList>
            <person name="Schulz F."/>
            <person name="Martijn J."/>
            <person name="Wascher F."/>
            <person name="Kostanjsek R."/>
            <person name="Ettema T.J."/>
            <person name="Horn M."/>
        </authorList>
    </citation>
    <scope>NUCLEOTIDE SEQUENCE [LARGE SCALE GENOMIC DNA]</scope>
    <source>
        <strain evidence="2 3">UWC36</strain>
    </source>
</reference>
<name>A0A0C1QI67_9RICK</name>
<dbReference type="OrthoDB" id="9789856at2"/>
<dbReference type="Proteomes" id="UP000031258">
    <property type="component" value="Unassembled WGS sequence"/>
</dbReference>